<proteinExistence type="predicted"/>
<gene>
    <name evidence="3" type="ORF">LCGC14_0481180</name>
</gene>
<feature type="region of interest" description="Disordered" evidence="1">
    <location>
        <begin position="35"/>
        <end position="134"/>
    </location>
</feature>
<keyword evidence="2" id="KW-1133">Transmembrane helix</keyword>
<dbReference type="GO" id="GO:0005615">
    <property type="term" value="C:extracellular space"/>
    <property type="evidence" value="ECO:0007669"/>
    <property type="project" value="TreeGrafter"/>
</dbReference>
<dbReference type="GO" id="GO:0031012">
    <property type="term" value="C:extracellular matrix"/>
    <property type="evidence" value="ECO:0007669"/>
    <property type="project" value="TreeGrafter"/>
</dbReference>
<comment type="caution">
    <text evidence="3">The sequence shown here is derived from an EMBL/GenBank/DDBJ whole genome shotgun (WGS) entry which is preliminary data.</text>
</comment>
<dbReference type="GO" id="GO:0030198">
    <property type="term" value="P:extracellular matrix organization"/>
    <property type="evidence" value="ECO:0007669"/>
    <property type="project" value="TreeGrafter"/>
</dbReference>
<dbReference type="EMBL" id="LAZR01000523">
    <property type="protein sequence ID" value="KKN65514.1"/>
    <property type="molecule type" value="Genomic_DNA"/>
</dbReference>
<evidence type="ECO:0000313" key="3">
    <source>
        <dbReference type="EMBL" id="KKN65514.1"/>
    </source>
</evidence>
<dbReference type="GO" id="GO:0030020">
    <property type="term" value="F:extracellular matrix structural constituent conferring tensile strength"/>
    <property type="evidence" value="ECO:0007669"/>
    <property type="project" value="TreeGrafter"/>
</dbReference>
<evidence type="ECO:0000256" key="2">
    <source>
        <dbReference type="SAM" id="Phobius"/>
    </source>
</evidence>
<reference evidence="3" key="1">
    <citation type="journal article" date="2015" name="Nature">
        <title>Complex archaea that bridge the gap between prokaryotes and eukaryotes.</title>
        <authorList>
            <person name="Spang A."/>
            <person name="Saw J.H."/>
            <person name="Jorgensen S.L."/>
            <person name="Zaremba-Niedzwiedzka K."/>
            <person name="Martijn J."/>
            <person name="Lind A.E."/>
            <person name="van Eijk R."/>
            <person name="Schleper C."/>
            <person name="Guy L."/>
            <person name="Ettema T.J."/>
        </authorList>
    </citation>
    <scope>NUCLEOTIDE SEQUENCE</scope>
</reference>
<name>A0A0F9SEP3_9ZZZZ</name>
<accession>A0A0F9SEP3</accession>
<dbReference type="AlphaFoldDB" id="A0A0F9SEP3"/>
<keyword evidence="2" id="KW-0472">Membrane</keyword>
<sequence length="217" mass="21730">MKRDRLSLVIGIGLTVSLILTAFIIASATWGDGEVGPLGEDGPAGPVGPQGQEGAQGPRGGAGVQGVEGPRGPEGVPGPTGPTGVEGPMGRQGDPGLSGPEGPKGDDGPVGLRGPQGEAGPPGPAGTAKNPPTVHLPIANVPRGSAFVVRGSGFNRNLDIILYDINGDRFTLGTSSVGRQGQFEKVFTMPTGSAQGMASIWIGDVGGWLATFPVRID</sequence>
<keyword evidence="2" id="KW-0812">Transmembrane</keyword>
<dbReference type="Pfam" id="PF01391">
    <property type="entry name" value="Collagen"/>
    <property type="match status" value="1"/>
</dbReference>
<dbReference type="InterPro" id="IPR008160">
    <property type="entry name" value="Collagen"/>
</dbReference>
<dbReference type="PANTHER" id="PTHR24023:SF1082">
    <property type="entry name" value="COLLAGEN TRIPLE HELIX REPEAT"/>
    <property type="match status" value="1"/>
</dbReference>
<organism evidence="3">
    <name type="scientific">marine sediment metagenome</name>
    <dbReference type="NCBI Taxonomy" id="412755"/>
    <lineage>
        <taxon>unclassified sequences</taxon>
        <taxon>metagenomes</taxon>
        <taxon>ecological metagenomes</taxon>
    </lineage>
</organism>
<feature type="compositionally biased region" description="Gly residues" evidence="1">
    <location>
        <begin position="57"/>
        <end position="66"/>
    </location>
</feature>
<feature type="compositionally biased region" description="Low complexity" evidence="1">
    <location>
        <begin position="115"/>
        <end position="132"/>
    </location>
</feature>
<dbReference type="PANTHER" id="PTHR24023">
    <property type="entry name" value="COLLAGEN ALPHA"/>
    <property type="match status" value="1"/>
</dbReference>
<feature type="transmembrane region" description="Helical" evidence="2">
    <location>
        <begin position="7"/>
        <end position="30"/>
    </location>
</feature>
<dbReference type="InterPro" id="IPR050149">
    <property type="entry name" value="Collagen_superfamily"/>
</dbReference>
<evidence type="ECO:0000256" key="1">
    <source>
        <dbReference type="SAM" id="MobiDB-lite"/>
    </source>
</evidence>
<protein>
    <submittedName>
        <fullName evidence="3">Uncharacterized protein</fullName>
    </submittedName>
</protein>